<organism evidence="2 3">
    <name type="scientific">Nocardia seriolae</name>
    <dbReference type="NCBI Taxonomy" id="37332"/>
    <lineage>
        <taxon>Bacteria</taxon>
        <taxon>Bacillati</taxon>
        <taxon>Actinomycetota</taxon>
        <taxon>Actinomycetes</taxon>
        <taxon>Mycobacteriales</taxon>
        <taxon>Nocardiaceae</taxon>
        <taxon>Nocardia</taxon>
    </lineage>
</organism>
<dbReference type="PANTHER" id="PTHR21310">
    <property type="entry name" value="AMINOGLYCOSIDE PHOSPHOTRANSFERASE-RELATED-RELATED"/>
    <property type="match status" value="1"/>
</dbReference>
<gene>
    <name evidence="2" type="ORF">NS506_01589</name>
</gene>
<protein>
    <recommendedName>
        <fullName evidence="1">Aminoglycoside phosphotransferase domain-containing protein</fullName>
    </recommendedName>
</protein>
<dbReference type="InterPro" id="IPR051678">
    <property type="entry name" value="AGP_Transferase"/>
</dbReference>
<dbReference type="Proteomes" id="UP000180166">
    <property type="component" value="Chromosome"/>
</dbReference>
<dbReference type="Gene3D" id="3.30.200.20">
    <property type="entry name" value="Phosphorylase Kinase, domain 1"/>
    <property type="match status" value="1"/>
</dbReference>
<dbReference type="AlphaFoldDB" id="A0ABC8ANS8"/>
<dbReference type="InterPro" id="IPR002575">
    <property type="entry name" value="Aminoglycoside_PTrfase"/>
</dbReference>
<proteinExistence type="predicted"/>
<dbReference type="SUPFAM" id="SSF56112">
    <property type="entry name" value="Protein kinase-like (PK-like)"/>
    <property type="match status" value="1"/>
</dbReference>
<feature type="domain" description="Aminoglycoside phosphotransferase" evidence="1">
    <location>
        <begin position="34"/>
        <end position="261"/>
    </location>
</feature>
<sequence length="318" mass="35307">MDMSGYGRELGDWEERVRGMLVGAGWAELGRGRLRVLGEGQDHLAVSAVVAGERFVVRMPKGEDGAEGIAREARLLAELAVGVRLEIPRYLFTAVNPIGPGECCVYPEVPGEVLGGREWRARGLLERGETARAVAEFVDAVHAFSAERARELGVPEWDPRTEFAEDLDLVRAQVIPLLPEAEGWRLVELWGEYLSVDGNFEYEPVLTHADVSLDHLLVTGDRITGVIDFGDVRIGDPDYDLCYLWSGAGAEFVRRVQDYRGRSLDERLIAKLEFWSCADHAIDVLHGIEHELPEFRDDSVRELRAALARVDGQSTGSL</sequence>
<dbReference type="EMBL" id="CP017839">
    <property type="protein sequence ID" value="APA95659.1"/>
    <property type="molecule type" value="Genomic_DNA"/>
</dbReference>
<dbReference type="PANTHER" id="PTHR21310:SF15">
    <property type="entry name" value="AMINOGLYCOSIDE PHOSPHOTRANSFERASE DOMAIN-CONTAINING PROTEIN"/>
    <property type="match status" value="1"/>
</dbReference>
<evidence type="ECO:0000259" key="1">
    <source>
        <dbReference type="Pfam" id="PF01636"/>
    </source>
</evidence>
<accession>A0ABC8ANS8</accession>
<dbReference type="Pfam" id="PF01636">
    <property type="entry name" value="APH"/>
    <property type="match status" value="1"/>
</dbReference>
<name>A0ABC8ANS8_9NOCA</name>
<evidence type="ECO:0000313" key="3">
    <source>
        <dbReference type="Proteomes" id="UP000180166"/>
    </source>
</evidence>
<dbReference type="KEGG" id="nsr:NS506_01589"/>
<dbReference type="Gene3D" id="3.90.1200.10">
    <property type="match status" value="1"/>
</dbReference>
<reference evidence="2 3" key="1">
    <citation type="submission" date="2016-10" db="EMBL/GenBank/DDBJ databases">
        <title>Genome sequence of Nocardia seriolae strain EM150506, isolated from Anguila japonica.</title>
        <authorList>
            <person name="Han H.-J."/>
        </authorList>
    </citation>
    <scope>NUCLEOTIDE SEQUENCE [LARGE SCALE GENOMIC DNA]</scope>
    <source>
        <strain evidence="2 3">EM150506</strain>
    </source>
</reference>
<evidence type="ECO:0000313" key="2">
    <source>
        <dbReference type="EMBL" id="APA95659.1"/>
    </source>
</evidence>
<dbReference type="InterPro" id="IPR011009">
    <property type="entry name" value="Kinase-like_dom_sf"/>
</dbReference>